<name>A0AA38UPL9_9AGAR</name>
<dbReference type="Proteomes" id="UP001163850">
    <property type="component" value="Unassembled WGS sequence"/>
</dbReference>
<keyword evidence="3 9" id="KW-0285">Flavoprotein</keyword>
<dbReference type="SUPFAM" id="SSF51905">
    <property type="entry name" value="FAD/NAD(P)-binding domain"/>
    <property type="match status" value="1"/>
</dbReference>
<dbReference type="InterPro" id="IPR012132">
    <property type="entry name" value="GMC_OxRdtase"/>
</dbReference>
<reference evidence="12" key="1">
    <citation type="submission" date="2022-08" db="EMBL/GenBank/DDBJ databases">
        <authorList>
            <consortium name="DOE Joint Genome Institute"/>
            <person name="Min B."/>
            <person name="Riley R."/>
            <person name="Sierra-Patev S."/>
            <person name="Naranjo-Ortiz M."/>
            <person name="Looney B."/>
            <person name="Konkel Z."/>
            <person name="Slot J.C."/>
            <person name="Sakamoto Y."/>
            <person name="Steenwyk J.L."/>
            <person name="Rokas A."/>
            <person name="Carro J."/>
            <person name="Camarero S."/>
            <person name="Ferreira P."/>
            <person name="Molpeceres G."/>
            <person name="Ruiz-Duenas F.J."/>
            <person name="Serrano A."/>
            <person name="Henrissat B."/>
            <person name="Drula E."/>
            <person name="Hughes K.W."/>
            <person name="Mata J.L."/>
            <person name="Ishikawa N.K."/>
            <person name="Vargas-Isla R."/>
            <person name="Ushijima S."/>
            <person name="Smith C.A."/>
            <person name="Ahrendt S."/>
            <person name="Andreopoulos W."/>
            <person name="He G."/>
            <person name="Labutti K."/>
            <person name="Lipzen A."/>
            <person name="Ng V."/>
            <person name="Sandor L."/>
            <person name="Barry K."/>
            <person name="Martinez A.T."/>
            <person name="Xiao Y."/>
            <person name="Gibbons J.G."/>
            <person name="Terashima K."/>
            <person name="Hibbett D.S."/>
            <person name="Grigoriev I.V."/>
        </authorList>
    </citation>
    <scope>NUCLEOTIDE SEQUENCE</scope>
    <source>
        <strain evidence="12">TFB7829</strain>
    </source>
</reference>
<dbReference type="PANTHER" id="PTHR11552">
    <property type="entry name" value="GLUCOSE-METHANOL-CHOLINE GMC OXIDOREDUCTASE"/>
    <property type="match status" value="1"/>
</dbReference>
<dbReference type="InterPro" id="IPR000172">
    <property type="entry name" value="GMC_OxRdtase_N"/>
</dbReference>
<comment type="cofactor">
    <cofactor evidence="1">
        <name>FAD</name>
        <dbReference type="ChEBI" id="CHEBI:57692"/>
    </cofactor>
</comment>
<accession>A0AA38UPL9</accession>
<evidence type="ECO:0000259" key="11">
    <source>
        <dbReference type="PROSITE" id="PS00624"/>
    </source>
</evidence>
<evidence type="ECO:0000259" key="10">
    <source>
        <dbReference type="PROSITE" id="PS00623"/>
    </source>
</evidence>
<evidence type="ECO:0000256" key="2">
    <source>
        <dbReference type="ARBA" id="ARBA00010790"/>
    </source>
</evidence>
<dbReference type="SUPFAM" id="SSF54373">
    <property type="entry name" value="FAD-linked reductases, C-terminal domain"/>
    <property type="match status" value="1"/>
</dbReference>
<dbReference type="EMBL" id="MU802093">
    <property type="protein sequence ID" value="KAJ3981820.1"/>
    <property type="molecule type" value="Genomic_DNA"/>
</dbReference>
<comment type="similarity">
    <text evidence="2 9">Belongs to the GMC oxidoreductase family.</text>
</comment>
<feature type="active site" description="Proton acceptor" evidence="8">
    <location>
        <position position="685"/>
    </location>
</feature>
<dbReference type="Pfam" id="PF00732">
    <property type="entry name" value="GMC_oxred_N"/>
    <property type="match status" value="1"/>
</dbReference>
<dbReference type="PANTHER" id="PTHR11552:SF201">
    <property type="entry name" value="GLUCOSE-METHANOL-CHOLINE OXIDOREDUCTASE N-TERMINAL DOMAIN-CONTAINING PROTEIN"/>
    <property type="match status" value="1"/>
</dbReference>
<dbReference type="AlphaFoldDB" id="A0AA38UPL9"/>
<evidence type="ECO:0000256" key="1">
    <source>
        <dbReference type="ARBA" id="ARBA00001974"/>
    </source>
</evidence>
<sequence length="705" mass="75377">MVSKLHPRSSSNFGLTSAPPELLCIGLATRFKLTGNSQAPPLTIESISLTDMHKASHIINVSLPDFLQHYRRTGSPAMRNLYQSFALLTALSSVASSSAVCNVGSNDPVAFSEISLDYLVIGGGTAGLAVASRLAEDTEVQVGVIEAGTFHRDDPLIDVPVNVGLTEGNPLYDWDYTTIAQPGANGQSFAVPRGKMLGGSSGMNFLAWERASQPEYDAWGSLVQDNTWSFQGLLPYFRKAATVFPNQTNPFPGLPPNGSTAAFNPEDEGFSGPIQIAYSDLYMDPVFPFVQSLNNIGIPTLADAEAGNTTGVENSRQSVNRAQGVRSYAATTYYCRSVNQTNFHVIMNATAFRIGFQNSSDETQLLTAKSVEFTLGNDTYTANASKAVILSAGAYNTPKLLELSGIGNATRLESLGIPSLIDLPQVGENLQDHLFAPVQYQVKSGITTFDQFRINSTFAAEQAAIYNSTRAGFMAASDSAISFLPFQATTNNVDSLLQLFNQTVADSNASPLQLAQYDIQGGWIRDGTVPQMELILFSRGFVNLGPNTSYINILGGGLHLTSHGSVHINTTDALVQPVISPNWLSNDFDVAAVLEGLKFALRTGSTLPLADLIDIQTDPEPDAQSDAALIEYIRGSVETAHHPVGTAPMATRELGGVVDASLLVYGTSNLRIVDASIMPLTVAAHLQESVYAIAEKAADIIKVQS</sequence>
<organism evidence="12 13">
    <name type="scientific">Lentinula detonsa</name>
    <dbReference type="NCBI Taxonomy" id="2804962"/>
    <lineage>
        <taxon>Eukaryota</taxon>
        <taxon>Fungi</taxon>
        <taxon>Dikarya</taxon>
        <taxon>Basidiomycota</taxon>
        <taxon>Agaricomycotina</taxon>
        <taxon>Agaricomycetes</taxon>
        <taxon>Agaricomycetidae</taxon>
        <taxon>Agaricales</taxon>
        <taxon>Marasmiineae</taxon>
        <taxon>Omphalotaceae</taxon>
        <taxon>Lentinula</taxon>
    </lineage>
</organism>
<proteinExistence type="inferred from homology"/>
<feature type="domain" description="Glucose-methanol-choline oxidoreductase N-terminal" evidence="10">
    <location>
        <begin position="194"/>
        <end position="217"/>
    </location>
</feature>
<evidence type="ECO:0000256" key="7">
    <source>
        <dbReference type="ARBA" id="ARBA00023180"/>
    </source>
</evidence>
<feature type="domain" description="Glucose-methanol-choline oxidoreductase N-terminal" evidence="11">
    <location>
        <begin position="393"/>
        <end position="407"/>
    </location>
</feature>
<gene>
    <name evidence="12" type="ORF">F5890DRAFT_480725</name>
</gene>
<keyword evidence="7" id="KW-0325">Glycoprotein</keyword>
<dbReference type="InterPro" id="IPR036188">
    <property type="entry name" value="FAD/NAD-bd_sf"/>
</dbReference>
<dbReference type="GO" id="GO:0050660">
    <property type="term" value="F:flavin adenine dinucleotide binding"/>
    <property type="evidence" value="ECO:0007669"/>
    <property type="project" value="InterPro"/>
</dbReference>
<keyword evidence="6" id="KW-0560">Oxidoreductase</keyword>
<dbReference type="PROSITE" id="PS00623">
    <property type="entry name" value="GMC_OXRED_1"/>
    <property type="match status" value="1"/>
</dbReference>
<evidence type="ECO:0000313" key="12">
    <source>
        <dbReference type="EMBL" id="KAJ3981820.1"/>
    </source>
</evidence>
<comment type="caution">
    <text evidence="12">The sequence shown here is derived from an EMBL/GenBank/DDBJ whole genome shotgun (WGS) entry which is preliminary data.</text>
</comment>
<evidence type="ECO:0000256" key="3">
    <source>
        <dbReference type="ARBA" id="ARBA00022630"/>
    </source>
</evidence>
<evidence type="ECO:0000256" key="9">
    <source>
        <dbReference type="RuleBase" id="RU003968"/>
    </source>
</evidence>
<dbReference type="Gene3D" id="3.50.50.60">
    <property type="entry name" value="FAD/NAD(P)-binding domain"/>
    <property type="match status" value="1"/>
</dbReference>
<evidence type="ECO:0000256" key="8">
    <source>
        <dbReference type="PIRSR" id="PIRSR000137-1"/>
    </source>
</evidence>
<evidence type="ECO:0000256" key="4">
    <source>
        <dbReference type="ARBA" id="ARBA00022729"/>
    </source>
</evidence>
<evidence type="ECO:0000313" key="13">
    <source>
        <dbReference type="Proteomes" id="UP001163850"/>
    </source>
</evidence>
<dbReference type="Gene3D" id="3.30.560.10">
    <property type="entry name" value="Glucose Oxidase, domain 3"/>
    <property type="match status" value="1"/>
</dbReference>
<evidence type="ECO:0000256" key="6">
    <source>
        <dbReference type="ARBA" id="ARBA00023002"/>
    </source>
</evidence>
<dbReference type="InterPro" id="IPR007867">
    <property type="entry name" value="GMC_OxRtase_C"/>
</dbReference>
<protein>
    <submittedName>
        <fullName evidence="12">Alcohol oxidase</fullName>
    </submittedName>
</protein>
<dbReference type="PROSITE" id="PS00624">
    <property type="entry name" value="GMC_OXRED_2"/>
    <property type="match status" value="1"/>
</dbReference>
<dbReference type="PIRSF" id="PIRSF000137">
    <property type="entry name" value="Alcohol_oxidase"/>
    <property type="match status" value="1"/>
</dbReference>
<feature type="active site" description="Proton donor" evidence="8">
    <location>
        <position position="642"/>
    </location>
</feature>
<dbReference type="GO" id="GO:0016614">
    <property type="term" value="F:oxidoreductase activity, acting on CH-OH group of donors"/>
    <property type="evidence" value="ECO:0007669"/>
    <property type="project" value="InterPro"/>
</dbReference>
<keyword evidence="4" id="KW-0732">Signal</keyword>
<dbReference type="Pfam" id="PF05199">
    <property type="entry name" value="GMC_oxred_C"/>
    <property type="match status" value="1"/>
</dbReference>
<evidence type="ECO:0000256" key="5">
    <source>
        <dbReference type="ARBA" id="ARBA00022827"/>
    </source>
</evidence>
<keyword evidence="5 9" id="KW-0274">FAD</keyword>